<evidence type="ECO:0000313" key="3">
    <source>
        <dbReference type="EnsemblMetazoa" id="AMAM019058-PA"/>
    </source>
</evidence>
<dbReference type="InterPro" id="IPR036481">
    <property type="entry name" value="Bcr-Abl_oncoprot_oligo_sf"/>
</dbReference>
<accession>A0A182T3S6</accession>
<dbReference type="Gene3D" id="4.10.280.30">
    <property type="entry name" value="Bcr-Abl oncoprotein oligomerisation domain"/>
    <property type="match status" value="1"/>
</dbReference>
<evidence type="ECO:0000256" key="1">
    <source>
        <dbReference type="SAM" id="Coils"/>
    </source>
</evidence>
<dbReference type="EnsemblMetazoa" id="AMAM019058-RA">
    <property type="protein sequence ID" value="AMAM019058-PA"/>
    <property type="gene ID" value="AMAM019058"/>
</dbReference>
<feature type="coiled-coil region" evidence="1">
    <location>
        <begin position="25"/>
        <end position="52"/>
    </location>
</feature>
<organism evidence="3 4">
    <name type="scientific">Anopheles maculatus</name>
    <dbReference type="NCBI Taxonomy" id="74869"/>
    <lineage>
        <taxon>Eukaryota</taxon>
        <taxon>Metazoa</taxon>
        <taxon>Ecdysozoa</taxon>
        <taxon>Arthropoda</taxon>
        <taxon>Hexapoda</taxon>
        <taxon>Insecta</taxon>
        <taxon>Pterygota</taxon>
        <taxon>Neoptera</taxon>
        <taxon>Endopterygota</taxon>
        <taxon>Diptera</taxon>
        <taxon>Nematocera</taxon>
        <taxon>Culicoidea</taxon>
        <taxon>Culicidae</taxon>
        <taxon>Anophelinae</taxon>
        <taxon>Anopheles</taxon>
        <taxon>Anopheles maculatus group</taxon>
    </lineage>
</organism>
<dbReference type="Proteomes" id="UP000075901">
    <property type="component" value="Unassembled WGS sequence"/>
</dbReference>
<name>A0A182T3S6_9DIPT</name>
<dbReference type="VEuPathDB" id="VectorBase:AMAM019058"/>
<dbReference type="PANTHER" id="PTHR23182:SF1">
    <property type="entry name" value="RHO GTPASE ACTIVATING PROTEIN AT 1A, ISOFORM E"/>
    <property type="match status" value="1"/>
</dbReference>
<keyword evidence="1" id="KW-0175">Coiled coil</keyword>
<dbReference type="InterPro" id="IPR037769">
    <property type="entry name" value="Abr/Bcr"/>
</dbReference>
<reference evidence="4" key="1">
    <citation type="submission" date="2013-09" db="EMBL/GenBank/DDBJ databases">
        <title>The Genome Sequence of Anopheles maculatus species B.</title>
        <authorList>
            <consortium name="The Broad Institute Genomics Platform"/>
            <person name="Neafsey D.E."/>
            <person name="Besansky N."/>
            <person name="Howell P."/>
            <person name="Walton C."/>
            <person name="Young S.K."/>
            <person name="Zeng Q."/>
            <person name="Gargeya S."/>
            <person name="Fitzgerald M."/>
            <person name="Haas B."/>
            <person name="Abouelleil A."/>
            <person name="Allen A.W."/>
            <person name="Alvarado L."/>
            <person name="Arachchi H.M."/>
            <person name="Berlin A.M."/>
            <person name="Chapman S.B."/>
            <person name="Gainer-Dewar J."/>
            <person name="Goldberg J."/>
            <person name="Griggs A."/>
            <person name="Gujja S."/>
            <person name="Hansen M."/>
            <person name="Howarth C."/>
            <person name="Imamovic A."/>
            <person name="Ireland A."/>
            <person name="Larimer J."/>
            <person name="McCowan C."/>
            <person name="Murphy C."/>
            <person name="Pearson M."/>
            <person name="Poon T.W."/>
            <person name="Priest M."/>
            <person name="Roberts A."/>
            <person name="Saif S."/>
            <person name="Shea T."/>
            <person name="Sisk P."/>
            <person name="Sykes S."/>
            <person name="Wortman J."/>
            <person name="Nusbaum C."/>
            <person name="Birren B."/>
        </authorList>
    </citation>
    <scope>NUCLEOTIDE SEQUENCE [LARGE SCALE GENOMIC DNA]</scope>
    <source>
        <strain evidence="4">maculatus3</strain>
    </source>
</reference>
<dbReference type="AlphaFoldDB" id="A0A182T3S6"/>
<dbReference type="GO" id="GO:0016020">
    <property type="term" value="C:membrane"/>
    <property type="evidence" value="ECO:0007669"/>
    <property type="project" value="TreeGrafter"/>
</dbReference>
<evidence type="ECO:0000256" key="2">
    <source>
        <dbReference type="SAM" id="MobiDB-lite"/>
    </source>
</evidence>
<proteinExistence type="predicted"/>
<keyword evidence="4" id="KW-1185">Reference proteome</keyword>
<reference evidence="3" key="2">
    <citation type="submission" date="2020-05" db="UniProtKB">
        <authorList>
            <consortium name="EnsemblMetazoa"/>
        </authorList>
    </citation>
    <scope>IDENTIFICATION</scope>
    <source>
        <strain evidence="3">maculatus3</strain>
    </source>
</reference>
<dbReference type="GO" id="GO:0005096">
    <property type="term" value="F:GTPase activator activity"/>
    <property type="evidence" value="ECO:0007669"/>
    <property type="project" value="InterPro"/>
</dbReference>
<protein>
    <submittedName>
        <fullName evidence="3">Uncharacterized protein</fullName>
    </submittedName>
</protein>
<sequence>MSVFSDFQRMWVQRFPQSSLSDAWEQDVRASLERHKQKIAELSKELEQETLYVEYLERLLGDVEKYREAGGDPSTLFEANSPASAANLLAGGGSQLRDPPGKGDAVQEAVEEEVNGESISLMGEQ</sequence>
<evidence type="ECO:0000313" key="4">
    <source>
        <dbReference type="Proteomes" id="UP000075901"/>
    </source>
</evidence>
<feature type="region of interest" description="Disordered" evidence="2">
    <location>
        <begin position="87"/>
        <end position="125"/>
    </location>
</feature>
<dbReference type="PANTHER" id="PTHR23182">
    <property type="entry name" value="BREAKPOINT CLUSTER REGION PROTEIN BCR"/>
    <property type="match status" value="1"/>
</dbReference>